<gene>
    <name evidence="1" type="ORF">BU25DRAFT_406950</name>
</gene>
<accession>A0ACB6SDR3</accession>
<sequence length="470" mass="50725">MASYLQKLRPKSKQNDPANFRETVVHNAPKPEDAAKPTGPVPQPPPAPTISEPADETGAEPVLDEEDEKFLERLAAIASEPEGTPPPLPGRPAVIIDEHGQQKVGKDAQDALMDGADKIALPKSPAEKKPFTSYFALPKFGKKTDKTEREKDSTTKDKKGKAKVTDAERNELADNLLAAAEASKSADEKEVEKETQDLTKILEELNMSAVNNRVFSFSKESEELLQKFTLVLKDVVNGAPTAYNDLEKLFTDYDAQLKKMYGGLPPFLQNFVKSLPAKLTAGLGPELLAASAEKPGFDGKQRAGGEGSRSKKSKIPGVPKIPSLKQLVSAQGAVATALRSIVNFLKFRFPALATGTNLIMSLAVMILLFVFWYCHKRGRETRLEKERLAAEAASAEASGVSSAAVSDDDSVFGDKKGQKTKATSEPVPRVEGEPTEPTIAKDDKEDGKATVADLPDVSQLPEPGKAPEKK</sequence>
<evidence type="ECO:0000313" key="2">
    <source>
        <dbReference type="Proteomes" id="UP000799754"/>
    </source>
</evidence>
<dbReference type="EMBL" id="MU006703">
    <property type="protein sequence ID" value="KAF2632420.1"/>
    <property type="molecule type" value="Genomic_DNA"/>
</dbReference>
<organism evidence="1 2">
    <name type="scientific">Macroventuria anomochaeta</name>
    <dbReference type="NCBI Taxonomy" id="301207"/>
    <lineage>
        <taxon>Eukaryota</taxon>
        <taxon>Fungi</taxon>
        <taxon>Dikarya</taxon>
        <taxon>Ascomycota</taxon>
        <taxon>Pezizomycotina</taxon>
        <taxon>Dothideomycetes</taxon>
        <taxon>Pleosporomycetidae</taxon>
        <taxon>Pleosporales</taxon>
        <taxon>Pleosporineae</taxon>
        <taxon>Didymellaceae</taxon>
        <taxon>Macroventuria</taxon>
    </lineage>
</organism>
<protein>
    <submittedName>
        <fullName evidence="1">Uncharacterized protein</fullName>
    </submittedName>
</protein>
<comment type="caution">
    <text evidence="1">The sequence shown here is derived from an EMBL/GenBank/DDBJ whole genome shotgun (WGS) entry which is preliminary data.</text>
</comment>
<proteinExistence type="predicted"/>
<reference evidence="1" key="1">
    <citation type="journal article" date="2020" name="Stud. Mycol.">
        <title>101 Dothideomycetes genomes: a test case for predicting lifestyles and emergence of pathogens.</title>
        <authorList>
            <person name="Haridas S."/>
            <person name="Albert R."/>
            <person name="Binder M."/>
            <person name="Bloem J."/>
            <person name="Labutti K."/>
            <person name="Salamov A."/>
            <person name="Andreopoulos B."/>
            <person name="Baker S."/>
            <person name="Barry K."/>
            <person name="Bills G."/>
            <person name="Bluhm B."/>
            <person name="Cannon C."/>
            <person name="Castanera R."/>
            <person name="Culley D."/>
            <person name="Daum C."/>
            <person name="Ezra D."/>
            <person name="Gonzalez J."/>
            <person name="Henrissat B."/>
            <person name="Kuo A."/>
            <person name="Liang C."/>
            <person name="Lipzen A."/>
            <person name="Lutzoni F."/>
            <person name="Magnuson J."/>
            <person name="Mondo S."/>
            <person name="Nolan M."/>
            <person name="Ohm R."/>
            <person name="Pangilinan J."/>
            <person name="Park H.-J."/>
            <person name="Ramirez L."/>
            <person name="Alfaro M."/>
            <person name="Sun H."/>
            <person name="Tritt A."/>
            <person name="Yoshinaga Y."/>
            <person name="Zwiers L.-H."/>
            <person name="Turgeon B."/>
            <person name="Goodwin S."/>
            <person name="Spatafora J."/>
            <person name="Crous P."/>
            <person name="Grigoriev I."/>
        </authorList>
    </citation>
    <scope>NUCLEOTIDE SEQUENCE</scope>
    <source>
        <strain evidence="1">CBS 525.71</strain>
    </source>
</reference>
<dbReference type="Proteomes" id="UP000799754">
    <property type="component" value="Unassembled WGS sequence"/>
</dbReference>
<evidence type="ECO:0000313" key="1">
    <source>
        <dbReference type="EMBL" id="KAF2632420.1"/>
    </source>
</evidence>
<name>A0ACB6SDR3_9PLEO</name>
<keyword evidence="2" id="KW-1185">Reference proteome</keyword>